<keyword evidence="3" id="KW-0472">Membrane</keyword>
<keyword evidence="3" id="KW-0812">Transmembrane</keyword>
<name>A0A9D3P1L0_9TELE</name>
<dbReference type="Pfam" id="PF00059">
    <property type="entry name" value="Lectin_C"/>
    <property type="match status" value="1"/>
</dbReference>
<dbReference type="SMART" id="SM00034">
    <property type="entry name" value="CLECT"/>
    <property type="match status" value="1"/>
</dbReference>
<comment type="caution">
    <text evidence="5">The sequence shown here is derived from an EMBL/GenBank/DDBJ whole genome shotgun (WGS) entry which is preliminary data.</text>
</comment>
<organism evidence="5 6">
    <name type="scientific">Hemibagrus wyckioides</name>
    <dbReference type="NCBI Taxonomy" id="337641"/>
    <lineage>
        <taxon>Eukaryota</taxon>
        <taxon>Metazoa</taxon>
        <taxon>Chordata</taxon>
        <taxon>Craniata</taxon>
        <taxon>Vertebrata</taxon>
        <taxon>Euteleostomi</taxon>
        <taxon>Actinopterygii</taxon>
        <taxon>Neopterygii</taxon>
        <taxon>Teleostei</taxon>
        <taxon>Ostariophysi</taxon>
        <taxon>Siluriformes</taxon>
        <taxon>Bagridae</taxon>
        <taxon>Hemibagrus</taxon>
    </lineage>
</organism>
<keyword evidence="6" id="KW-1185">Reference proteome</keyword>
<dbReference type="GO" id="GO:0030246">
    <property type="term" value="F:carbohydrate binding"/>
    <property type="evidence" value="ECO:0007669"/>
    <property type="project" value="UniProtKB-KW"/>
</dbReference>
<keyword evidence="1" id="KW-0430">Lectin</keyword>
<feature type="region of interest" description="Disordered" evidence="2">
    <location>
        <begin position="1"/>
        <end position="26"/>
    </location>
</feature>
<evidence type="ECO:0000256" key="2">
    <source>
        <dbReference type="SAM" id="MobiDB-lite"/>
    </source>
</evidence>
<reference evidence="5 6" key="1">
    <citation type="submission" date="2021-06" db="EMBL/GenBank/DDBJ databases">
        <title>Chromosome-level genome assembly of the red-tail catfish (Hemibagrus wyckioides).</title>
        <authorList>
            <person name="Shao F."/>
        </authorList>
    </citation>
    <scope>NUCLEOTIDE SEQUENCE [LARGE SCALE GENOMIC DNA]</scope>
    <source>
        <strain evidence="5">EC202008001</strain>
        <tissue evidence="5">Blood</tissue>
    </source>
</reference>
<evidence type="ECO:0000259" key="4">
    <source>
        <dbReference type="PROSITE" id="PS50041"/>
    </source>
</evidence>
<dbReference type="InterPro" id="IPR050111">
    <property type="entry name" value="C-type_lectin/snaclec_domain"/>
</dbReference>
<dbReference type="CDD" id="cd03590">
    <property type="entry name" value="CLECT_DC-SIGN_like"/>
    <property type="match status" value="1"/>
</dbReference>
<evidence type="ECO:0000313" key="5">
    <source>
        <dbReference type="EMBL" id="KAG7331949.1"/>
    </source>
</evidence>
<protein>
    <recommendedName>
        <fullName evidence="4">C-type lectin domain-containing protein</fullName>
    </recommendedName>
</protein>
<evidence type="ECO:0000256" key="1">
    <source>
        <dbReference type="ARBA" id="ARBA00022734"/>
    </source>
</evidence>
<dbReference type="PANTHER" id="PTHR22803">
    <property type="entry name" value="MANNOSE, PHOSPHOLIPASE, LECTIN RECEPTOR RELATED"/>
    <property type="match status" value="1"/>
</dbReference>
<dbReference type="EMBL" id="JAHKSW010000005">
    <property type="protein sequence ID" value="KAG7331949.1"/>
    <property type="molecule type" value="Genomic_DNA"/>
</dbReference>
<dbReference type="InterPro" id="IPR033989">
    <property type="entry name" value="CD209-like_CTLD"/>
</dbReference>
<dbReference type="InterPro" id="IPR001304">
    <property type="entry name" value="C-type_lectin-like"/>
</dbReference>
<dbReference type="PROSITE" id="PS50041">
    <property type="entry name" value="C_TYPE_LECTIN_2"/>
    <property type="match status" value="1"/>
</dbReference>
<sequence length="235" mass="27160">MESLQYDRFSSSESESSDRCQTEAPSYTQNQQNRRVYIMIGVLAVFLLLLTLSVGIKITQVSQQVSELVSSQQTHSSAMKAAQTDSGSHPAVPLPVRGSCESDWVFYKNKCYYTSTQRLNWHDAEKNCNLRRGHLMVVNDKEEMEYISQVVEEHLNYWIGLVEKEGEGTWSWVDGTDFESTEHFWDEGQPDDWDQRVNGEDCGQIHAKNNFVVTYRLWNDADCTIRYKYVCERPA</sequence>
<evidence type="ECO:0000256" key="3">
    <source>
        <dbReference type="SAM" id="Phobius"/>
    </source>
</evidence>
<dbReference type="SUPFAM" id="SSF56436">
    <property type="entry name" value="C-type lectin-like"/>
    <property type="match status" value="1"/>
</dbReference>
<dbReference type="Proteomes" id="UP000824219">
    <property type="component" value="Linkage Group LG05"/>
</dbReference>
<feature type="domain" description="C-type lectin" evidence="4">
    <location>
        <begin position="107"/>
        <end position="232"/>
    </location>
</feature>
<keyword evidence="3" id="KW-1133">Transmembrane helix</keyword>
<proteinExistence type="predicted"/>
<dbReference type="OrthoDB" id="8935730at2759"/>
<dbReference type="InterPro" id="IPR016186">
    <property type="entry name" value="C-type_lectin-like/link_sf"/>
</dbReference>
<gene>
    <name evidence="5" type="ORF">KOW79_003783</name>
</gene>
<evidence type="ECO:0000313" key="6">
    <source>
        <dbReference type="Proteomes" id="UP000824219"/>
    </source>
</evidence>
<feature type="transmembrane region" description="Helical" evidence="3">
    <location>
        <begin position="36"/>
        <end position="56"/>
    </location>
</feature>
<dbReference type="InterPro" id="IPR016187">
    <property type="entry name" value="CTDL_fold"/>
</dbReference>
<dbReference type="AlphaFoldDB" id="A0A9D3P1L0"/>
<dbReference type="Gene3D" id="3.10.100.10">
    <property type="entry name" value="Mannose-Binding Protein A, subunit A"/>
    <property type="match status" value="1"/>
</dbReference>
<accession>A0A9D3P1L0</accession>